<keyword evidence="9" id="KW-0548">Nucleotidyltransferase</keyword>
<organism evidence="9 10">
    <name type="scientific">Pseudomonas gessardii</name>
    <dbReference type="NCBI Taxonomy" id="78544"/>
    <lineage>
        <taxon>Bacteria</taxon>
        <taxon>Pseudomonadati</taxon>
        <taxon>Pseudomonadota</taxon>
        <taxon>Gammaproteobacteria</taxon>
        <taxon>Pseudomonadales</taxon>
        <taxon>Pseudomonadaceae</taxon>
        <taxon>Pseudomonas</taxon>
    </lineage>
</organism>
<evidence type="ECO:0000313" key="10">
    <source>
        <dbReference type="Proteomes" id="UP000542111"/>
    </source>
</evidence>
<evidence type="ECO:0000256" key="4">
    <source>
        <dbReference type="ARBA" id="ARBA00066647"/>
    </source>
</evidence>
<dbReference type="InterPro" id="IPR011963">
    <property type="entry name" value="DHB_AMP_lig"/>
</dbReference>
<dbReference type="GeneID" id="70104098"/>
<name>A0A7Y1MPD8_9PSED</name>
<dbReference type="SUPFAM" id="SSF56801">
    <property type="entry name" value="Acetyl-CoA synthetase-like"/>
    <property type="match status" value="1"/>
</dbReference>
<gene>
    <name evidence="9" type="primary">entE</name>
    <name evidence="9" type="ORF">HBO33_11585</name>
</gene>
<dbReference type="OrthoDB" id="9803968at2"/>
<dbReference type="EMBL" id="JAAQYP010000015">
    <property type="protein sequence ID" value="NNA95814.1"/>
    <property type="molecule type" value="Genomic_DNA"/>
</dbReference>
<dbReference type="GO" id="GO:0016779">
    <property type="term" value="F:nucleotidyltransferase activity"/>
    <property type="evidence" value="ECO:0007669"/>
    <property type="project" value="UniProtKB-KW"/>
</dbReference>
<dbReference type="InterPro" id="IPR042099">
    <property type="entry name" value="ANL_N_sf"/>
</dbReference>
<dbReference type="InterPro" id="IPR050237">
    <property type="entry name" value="ATP-dep_AMP-bd_enzyme"/>
</dbReference>
<dbReference type="Proteomes" id="UP000542111">
    <property type="component" value="Unassembled WGS sequence"/>
</dbReference>
<sequence length="537" mass="59522">MTVAFTPWPNEFSQRYRDKGYWQDLPLTEILTRHAQERSDAIAIIDGQRQFDYRQFKQLADRLAGHLQSRGIGQGDTALVQLGNRAEFYIVFFALLSIGVVPINALYSHRRLELSDYAAQIKPRLLIAEQCHPLFCDTAFIDELCCTYSGLEVLLSSTDPQSRTSLEALLARDPATPLRLSPTDAGQVAFFQLSGGSTGTPKLIPRTHNDYFYSVRRSVQVCRLLSKDRFLCALPAAHNYPLSSPGALGFFYIGACVVMATNPEPYECFRIIERHSVTHVALVPSAVALWIQAARQPPQRLSSLKLIQVGGASFSEHLARQVPPTFGCRLQQVFGMAEGMVAYTDLDDSDEALFASQGRPMSADDEVRVLGADGQTVADGCVGTLATRGPYTVRGYYLSHEHNATVFDAEGFYHTGDLVRRSADGRLNVVGRVKDQINRGAEKIAAEEVERLLLSHSLIIQAALVAYTDPLMGEKSCAFLVSEATLSLPQVRAFLRECGIAEYKLPDRIEYIDQMPLTPVGKINKVFLRQTFNQSSS</sequence>
<feature type="transmembrane region" description="Helical" evidence="6">
    <location>
        <begin position="88"/>
        <end position="107"/>
    </location>
</feature>
<evidence type="ECO:0000256" key="2">
    <source>
        <dbReference type="ARBA" id="ARBA00022598"/>
    </source>
</evidence>
<dbReference type="PANTHER" id="PTHR43767">
    <property type="entry name" value="LONG-CHAIN-FATTY-ACID--COA LIGASE"/>
    <property type="match status" value="1"/>
</dbReference>
<dbReference type="PANTHER" id="PTHR43767:SF10">
    <property type="entry name" value="SURFACTIN SYNTHASE SUBUNIT 1"/>
    <property type="match status" value="1"/>
</dbReference>
<dbReference type="InterPro" id="IPR045851">
    <property type="entry name" value="AMP-bd_C_sf"/>
</dbReference>
<keyword evidence="6" id="KW-0472">Membrane</keyword>
<dbReference type="Pfam" id="PF00501">
    <property type="entry name" value="AMP-binding"/>
    <property type="match status" value="1"/>
</dbReference>
<reference evidence="9 10" key="1">
    <citation type="journal article" date="2020" name="Front. Microbiol.">
        <title>Genetic Organization of the aprX-lipA2 Operon Affects the Proteolytic Potential of Pseudomonas Species in Milk.</title>
        <authorList>
            <person name="Maier C."/>
            <person name="Huptas C."/>
            <person name="von Neubeck M."/>
            <person name="Scherer S."/>
            <person name="Wenning M."/>
            <person name="Lucking G."/>
        </authorList>
    </citation>
    <scope>NUCLEOTIDE SEQUENCE [LARGE SCALE GENOMIC DNA]</scope>
    <source>
        <strain evidence="9 10">G4779</strain>
    </source>
</reference>
<keyword evidence="6" id="KW-0812">Transmembrane</keyword>
<evidence type="ECO:0000256" key="3">
    <source>
        <dbReference type="ARBA" id="ARBA00050154"/>
    </source>
</evidence>
<dbReference type="Gene3D" id="3.40.50.12780">
    <property type="entry name" value="N-terminal domain of ligase-like"/>
    <property type="match status" value="1"/>
</dbReference>
<protein>
    <recommendedName>
        <fullName evidence="4">salicylate--[aryl-carrier protein] ligase</fullName>
        <ecNumber evidence="4">6.2.1.61</ecNumber>
    </recommendedName>
    <alternativeName>
        <fullName evidence="5">Salicylate--[aryl-carrier protein] ligase</fullName>
    </alternativeName>
</protein>
<proteinExistence type="predicted"/>
<dbReference type="Gene3D" id="3.30.300.30">
    <property type="match status" value="1"/>
</dbReference>
<dbReference type="RefSeq" id="WP_076961928.1">
    <property type="nucleotide sequence ID" value="NZ_CBCRYT010000016.1"/>
</dbReference>
<evidence type="ECO:0000256" key="1">
    <source>
        <dbReference type="ARBA" id="ARBA00004924"/>
    </source>
</evidence>
<dbReference type="PROSITE" id="PS00455">
    <property type="entry name" value="AMP_BINDING"/>
    <property type="match status" value="1"/>
</dbReference>
<dbReference type="AlphaFoldDB" id="A0A7Y1MPD8"/>
<dbReference type="NCBIfam" id="NF008192">
    <property type="entry name" value="PRK10946.1"/>
    <property type="match status" value="1"/>
</dbReference>
<evidence type="ECO:0000259" key="8">
    <source>
        <dbReference type="Pfam" id="PF13193"/>
    </source>
</evidence>
<comment type="catalytic activity">
    <reaction evidence="3">
        <text>salicylate + holo-[ACP] + ATP = salicyl-[ACP] + AMP + diphosphate</text>
        <dbReference type="Rhea" id="RHEA:61648"/>
        <dbReference type="Rhea" id="RHEA-COMP:9685"/>
        <dbReference type="Rhea" id="RHEA-COMP:19022"/>
        <dbReference type="ChEBI" id="CHEBI:30616"/>
        <dbReference type="ChEBI" id="CHEBI:30762"/>
        <dbReference type="ChEBI" id="CHEBI:33019"/>
        <dbReference type="ChEBI" id="CHEBI:64479"/>
        <dbReference type="ChEBI" id="CHEBI:86464"/>
        <dbReference type="ChEBI" id="CHEBI:456215"/>
        <dbReference type="EC" id="6.2.1.61"/>
    </reaction>
    <physiologicalReaction direction="left-to-right" evidence="3">
        <dbReference type="Rhea" id="RHEA:61649"/>
    </physiologicalReaction>
</comment>
<dbReference type="InterPro" id="IPR000873">
    <property type="entry name" value="AMP-dep_synth/lig_dom"/>
</dbReference>
<evidence type="ECO:0000313" key="9">
    <source>
        <dbReference type="EMBL" id="NNA95814.1"/>
    </source>
</evidence>
<evidence type="ECO:0000256" key="6">
    <source>
        <dbReference type="SAM" id="Phobius"/>
    </source>
</evidence>
<keyword evidence="6" id="KW-1133">Transmembrane helix</keyword>
<comment type="pathway">
    <text evidence="1">Siderophore biosynthesis.</text>
</comment>
<feature type="domain" description="AMP-dependent synthetase/ligase" evidence="7">
    <location>
        <begin position="32"/>
        <end position="397"/>
    </location>
</feature>
<dbReference type="InterPro" id="IPR020845">
    <property type="entry name" value="AMP-binding_CS"/>
</dbReference>
<evidence type="ECO:0000256" key="5">
    <source>
        <dbReference type="ARBA" id="ARBA00077773"/>
    </source>
</evidence>
<dbReference type="GO" id="GO:0019290">
    <property type="term" value="P:siderophore biosynthetic process"/>
    <property type="evidence" value="ECO:0007669"/>
    <property type="project" value="InterPro"/>
</dbReference>
<dbReference type="EC" id="6.2.1.61" evidence="4"/>
<dbReference type="Pfam" id="PF13193">
    <property type="entry name" value="AMP-binding_C"/>
    <property type="match status" value="1"/>
</dbReference>
<feature type="domain" description="AMP-binding enzyme C-terminal" evidence="8">
    <location>
        <begin position="448"/>
        <end position="522"/>
    </location>
</feature>
<dbReference type="GO" id="GO:0008668">
    <property type="term" value="F:2,3-dihydroxybenzoate--[aryl-carrier protein] ligase"/>
    <property type="evidence" value="ECO:0007669"/>
    <property type="project" value="InterPro"/>
</dbReference>
<comment type="caution">
    <text evidence="9">The sequence shown here is derived from an EMBL/GenBank/DDBJ whole genome shotgun (WGS) entry which is preliminary data.</text>
</comment>
<keyword evidence="9" id="KW-0808">Transferase</keyword>
<dbReference type="InterPro" id="IPR025110">
    <property type="entry name" value="AMP-bd_C"/>
</dbReference>
<evidence type="ECO:0000259" key="7">
    <source>
        <dbReference type="Pfam" id="PF00501"/>
    </source>
</evidence>
<dbReference type="NCBIfam" id="TIGR02275">
    <property type="entry name" value="DHB_AMP_lig"/>
    <property type="match status" value="1"/>
</dbReference>
<dbReference type="FunFam" id="2.30.38.10:FF:000003">
    <property type="entry name" value="Vibriobactin-specific 2,3-dihydroxybenzoate-AMP ligase"/>
    <property type="match status" value="1"/>
</dbReference>
<keyword evidence="2" id="KW-0436">Ligase</keyword>
<accession>A0A7Y1MPD8</accession>